<dbReference type="Gene3D" id="3.30.420.10">
    <property type="entry name" value="Ribonuclease H-like superfamily/Ribonuclease H"/>
    <property type="match status" value="1"/>
</dbReference>
<proteinExistence type="predicted"/>
<keyword evidence="3" id="KW-0540">Nuclease</keyword>
<dbReference type="InterPro" id="IPR043128">
    <property type="entry name" value="Rev_trsase/Diguanyl_cyclase"/>
</dbReference>
<feature type="region of interest" description="Disordered" evidence="7">
    <location>
        <begin position="56"/>
        <end position="76"/>
    </location>
</feature>
<dbReference type="InterPro" id="IPR041577">
    <property type="entry name" value="RT_RNaseH_2"/>
</dbReference>
<dbReference type="PROSITE" id="PS50879">
    <property type="entry name" value="RNASE_H_1"/>
    <property type="match status" value="1"/>
</dbReference>
<dbReference type="GO" id="GO:0004523">
    <property type="term" value="F:RNA-DNA hybrid ribonuclease activity"/>
    <property type="evidence" value="ECO:0007669"/>
    <property type="project" value="InterPro"/>
</dbReference>
<dbReference type="Pfam" id="PF00078">
    <property type="entry name" value="RVT_1"/>
    <property type="match status" value="1"/>
</dbReference>
<dbReference type="PANTHER" id="PTHR37984:SF5">
    <property type="entry name" value="PROTEIN NYNRIN-LIKE"/>
    <property type="match status" value="1"/>
</dbReference>
<dbReference type="GO" id="GO:0006310">
    <property type="term" value="P:DNA recombination"/>
    <property type="evidence" value="ECO:0007669"/>
    <property type="project" value="UniProtKB-KW"/>
</dbReference>
<keyword evidence="10" id="KW-1185">Reference proteome</keyword>
<dbReference type="FunFam" id="3.30.70.270:FF:000020">
    <property type="entry name" value="Transposon Tf2-6 polyprotein-like Protein"/>
    <property type="match status" value="1"/>
</dbReference>
<dbReference type="GO" id="GO:0016779">
    <property type="term" value="F:nucleotidyltransferase activity"/>
    <property type="evidence" value="ECO:0007669"/>
    <property type="project" value="UniProtKB-KW"/>
</dbReference>
<feature type="region of interest" description="Disordered" evidence="7">
    <location>
        <begin position="342"/>
        <end position="362"/>
    </location>
</feature>
<dbReference type="InterPro" id="IPR043502">
    <property type="entry name" value="DNA/RNA_pol_sf"/>
</dbReference>
<dbReference type="Pfam" id="PF03732">
    <property type="entry name" value="Retrotrans_gag"/>
    <property type="match status" value="1"/>
</dbReference>
<dbReference type="InterPro" id="IPR036397">
    <property type="entry name" value="RNaseH_sf"/>
</dbReference>
<dbReference type="PANTHER" id="PTHR37984">
    <property type="entry name" value="PROTEIN CBG26694"/>
    <property type="match status" value="1"/>
</dbReference>
<dbReference type="Gene3D" id="2.40.70.10">
    <property type="entry name" value="Acid Proteases"/>
    <property type="match status" value="1"/>
</dbReference>
<feature type="region of interest" description="Disordered" evidence="7">
    <location>
        <begin position="438"/>
        <end position="462"/>
    </location>
</feature>
<keyword evidence="2" id="KW-0548">Nucleotidyltransferase</keyword>
<feature type="region of interest" description="Disordered" evidence="7">
    <location>
        <begin position="386"/>
        <end position="416"/>
    </location>
</feature>
<evidence type="ECO:0000256" key="3">
    <source>
        <dbReference type="ARBA" id="ARBA00022722"/>
    </source>
</evidence>
<dbReference type="SUPFAM" id="SSF56672">
    <property type="entry name" value="DNA/RNA polymerases"/>
    <property type="match status" value="1"/>
</dbReference>
<evidence type="ECO:0000259" key="8">
    <source>
        <dbReference type="PROSITE" id="PS50879"/>
    </source>
</evidence>
<keyword evidence="6" id="KW-0511">Multifunctional enzyme</keyword>
<feature type="compositionally biased region" description="Low complexity" evidence="7">
    <location>
        <begin position="561"/>
        <end position="575"/>
    </location>
</feature>
<evidence type="ECO:0000256" key="6">
    <source>
        <dbReference type="ARBA" id="ARBA00023268"/>
    </source>
</evidence>
<evidence type="ECO:0000256" key="1">
    <source>
        <dbReference type="ARBA" id="ARBA00022679"/>
    </source>
</evidence>
<evidence type="ECO:0000256" key="2">
    <source>
        <dbReference type="ARBA" id="ARBA00022695"/>
    </source>
</evidence>
<keyword evidence="1" id="KW-0808">Transferase</keyword>
<feature type="compositionally biased region" description="Basic and acidic residues" evidence="7">
    <location>
        <begin position="448"/>
        <end position="459"/>
    </location>
</feature>
<evidence type="ECO:0000256" key="7">
    <source>
        <dbReference type="SAM" id="MobiDB-lite"/>
    </source>
</evidence>
<sequence>MSFLFPFCHIFDSYFDLISCFKLARKIFTRSHRAQGEIDPLFELLQQHNFSLSPNSVVSNRTRSSSPVRRNRIPEEREASATCRALLLSDTRIPVRTLFRRMAVQPVPWGAVIGPLSLTPPLNELPRGSRKNIPKFNGDGKQHPDEHIASFFVACGVLGVAHEDVSVRLFVETLQGVAAEWFYHLPNACIPNWATMRTKFEARFKPSEDSHALLAQLTHMKKESHEPMREFVAKFNKLIRKIPEIAVPTLENQKCFFINAQPPDISFLLRRSVIPDLATAQSTATEIEDDLILAGRIKKDIPKLKNQGSSQGNTDPMFQKMANDLIALKKQMSQQVNNVPYRDIPRRNFNNNNGAPVRDRPRLTPAQPRLAIEAPPVNAAVEILDEEDEPEEQESHEAFEASGYADESYDESAGDSSIGYLEYDEDECAPDGQSFAVFTRSQSQNPRKPLENTKEKNKEPPVSIVKRGTPISVQTEREVTKKVATPFSPSPKISAPAQAHVIRTEPTIIPSYTTFDIVDHAKRTKIQMSEAEYLQSNPEQFEKLAKFIRSKAAIPSPSKGLLPNPTQPTPQNNLTSASSSGKIEPFYLSLLINGFKLSNCIIDSGASDNVMPAKVAHALGLTLTKSYGWCYSMETKQVPLIGQIKDAQFAFVAFPEKRVKMTILVADIPAAYGILLGRGFCKDVGGEINMDWTKAKIPVNGVHRVLHPEPQAKYLVTKSDDPKAQILFEDASFGNYFMASEIPIVDVEEEDPNAIWTLEFDGSCSTSGSGAGVVLISPSSEIFPSAYKLQFDNTNNTAEYEAMLLGLELARQKGIRNLKVQGDAELIVNQVRGIYQVKNDRLRHYRNKVWDSIECFDAFSIKAVLRDYNDKADSLAVSASLLLPHPHFKKDTYSIEIVYRPSIPDNATHWQVFNDDQQVLAFLEKADNFSELYFEGSESAFRETISDPYQEVDGEFIQLKGNKIPKGLVSLEGLFDKHDRFIQNKRQVEGASSSEVDQINLGSSDQPRMVNIGKCCSPEEKVRFTLLLKKYIDVLAWSYADLKSFKPKDVQHSIPLKPDVKPYRQKQRHYNPKISGTILAEIQKMLDARIIFPIHHSTWIANIVPVRKKNGEIRICVDFRNLNQSSLKDNYPLPIMDQVLQTVTGSEMLSMLDGFSGYNQVEVTTEDQHKTTFMTPWGTFAYRRMPFSLINAGATFQRAMDLAFRDLMGKVIVVYLDDLTVFSKKRSDHYDHLEQVLLRCRRHGISLNPKKSMFGVTEGKLLGHIVTREGTKIDPERVKAIQSLTLPTSKTGVHSFFGKVNFLRRFVPDFSDKTKDILGMMKGKVPFRWSTEGKLAFEEIKKVVACAPVLVCPDFKEDFIMYSYASSHTVSAILMQEN</sequence>
<evidence type="ECO:0000313" key="9">
    <source>
        <dbReference type="EMBL" id="KAH9303354.1"/>
    </source>
</evidence>
<feature type="region of interest" description="Disordered" evidence="7">
    <location>
        <begin position="555"/>
        <end position="578"/>
    </location>
</feature>
<feature type="compositionally biased region" description="Low complexity" evidence="7">
    <location>
        <begin position="56"/>
        <end position="68"/>
    </location>
</feature>
<protein>
    <recommendedName>
        <fullName evidence="8">RNase H type-1 domain-containing protein</fullName>
    </recommendedName>
</protein>
<name>A0AA38FEE6_TAXCH</name>
<keyword evidence="5" id="KW-0233">DNA recombination</keyword>
<dbReference type="CDD" id="cd09279">
    <property type="entry name" value="RNase_HI_like"/>
    <property type="match status" value="1"/>
</dbReference>
<dbReference type="InterPro" id="IPR050951">
    <property type="entry name" value="Retrovirus_Pol_polyprotein"/>
</dbReference>
<reference evidence="9 10" key="1">
    <citation type="journal article" date="2021" name="Nat. Plants">
        <title>The Taxus genome provides insights into paclitaxel biosynthesis.</title>
        <authorList>
            <person name="Xiong X."/>
            <person name="Gou J."/>
            <person name="Liao Q."/>
            <person name="Li Y."/>
            <person name="Zhou Q."/>
            <person name="Bi G."/>
            <person name="Li C."/>
            <person name="Du R."/>
            <person name="Wang X."/>
            <person name="Sun T."/>
            <person name="Guo L."/>
            <person name="Liang H."/>
            <person name="Lu P."/>
            <person name="Wu Y."/>
            <person name="Zhang Z."/>
            <person name="Ro D.K."/>
            <person name="Shang Y."/>
            <person name="Huang S."/>
            <person name="Yan J."/>
        </authorList>
    </citation>
    <scope>NUCLEOTIDE SEQUENCE [LARGE SCALE GENOMIC DNA]</scope>
    <source>
        <strain evidence="9">Ta-2019</strain>
    </source>
</reference>
<gene>
    <name evidence="9" type="ORF">KI387_014937</name>
</gene>
<dbReference type="Gene3D" id="3.10.10.10">
    <property type="entry name" value="HIV Type 1 Reverse Transcriptase, subunit A, domain 1"/>
    <property type="match status" value="1"/>
</dbReference>
<dbReference type="EMBL" id="JAHRHJ020000009">
    <property type="protein sequence ID" value="KAH9303354.1"/>
    <property type="molecule type" value="Genomic_DNA"/>
</dbReference>
<evidence type="ECO:0000256" key="4">
    <source>
        <dbReference type="ARBA" id="ARBA00022759"/>
    </source>
</evidence>
<dbReference type="Proteomes" id="UP000824469">
    <property type="component" value="Unassembled WGS sequence"/>
</dbReference>
<dbReference type="InterPro" id="IPR012337">
    <property type="entry name" value="RNaseH-like_sf"/>
</dbReference>
<dbReference type="InterPro" id="IPR000477">
    <property type="entry name" value="RT_dom"/>
</dbReference>
<keyword evidence="4" id="KW-0378">Hydrolase</keyword>
<dbReference type="CDD" id="cd01647">
    <property type="entry name" value="RT_LTR"/>
    <property type="match status" value="1"/>
</dbReference>
<dbReference type="Pfam" id="PF13456">
    <property type="entry name" value="RVT_3"/>
    <property type="match status" value="1"/>
</dbReference>
<dbReference type="Pfam" id="PF17919">
    <property type="entry name" value="RT_RNaseH_2"/>
    <property type="match status" value="1"/>
</dbReference>
<keyword evidence="4" id="KW-0255">Endonuclease</keyword>
<dbReference type="InterPro" id="IPR005162">
    <property type="entry name" value="Retrotrans_gag_dom"/>
</dbReference>
<accession>A0AA38FEE6</accession>
<evidence type="ECO:0000313" key="10">
    <source>
        <dbReference type="Proteomes" id="UP000824469"/>
    </source>
</evidence>
<dbReference type="GO" id="GO:0003676">
    <property type="term" value="F:nucleic acid binding"/>
    <property type="evidence" value="ECO:0007669"/>
    <property type="project" value="InterPro"/>
</dbReference>
<evidence type="ECO:0000256" key="5">
    <source>
        <dbReference type="ARBA" id="ARBA00023172"/>
    </source>
</evidence>
<dbReference type="Gene3D" id="3.30.70.270">
    <property type="match status" value="2"/>
</dbReference>
<feature type="domain" description="RNase H type-1" evidence="8">
    <location>
        <begin position="752"/>
        <end position="881"/>
    </location>
</feature>
<dbReference type="SUPFAM" id="SSF53098">
    <property type="entry name" value="Ribonuclease H-like"/>
    <property type="match status" value="1"/>
</dbReference>
<dbReference type="InterPro" id="IPR002156">
    <property type="entry name" value="RNaseH_domain"/>
</dbReference>
<dbReference type="InterPro" id="IPR021109">
    <property type="entry name" value="Peptidase_aspartic_dom_sf"/>
</dbReference>
<comment type="caution">
    <text evidence="9">The sequence shown here is derived from an EMBL/GenBank/DDBJ whole genome shotgun (WGS) entry which is preliminary data.</text>
</comment>
<organism evidence="9 10">
    <name type="scientific">Taxus chinensis</name>
    <name type="common">Chinese yew</name>
    <name type="synonym">Taxus wallichiana var. chinensis</name>
    <dbReference type="NCBI Taxonomy" id="29808"/>
    <lineage>
        <taxon>Eukaryota</taxon>
        <taxon>Viridiplantae</taxon>
        <taxon>Streptophyta</taxon>
        <taxon>Embryophyta</taxon>
        <taxon>Tracheophyta</taxon>
        <taxon>Spermatophyta</taxon>
        <taxon>Pinopsida</taxon>
        <taxon>Pinidae</taxon>
        <taxon>Conifers II</taxon>
        <taxon>Cupressales</taxon>
        <taxon>Taxaceae</taxon>
        <taxon>Taxus</taxon>
    </lineage>
</organism>